<dbReference type="AlphaFoldDB" id="A0A401UM22"/>
<dbReference type="GO" id="GO:0006515">
    <property type="term" value="P:protein quality control for misfolded or incompletely synthesized proteins"/>
    <property type="evidence" value="ECO:0007669"/>
    <property type="project" value="TreeGrafter"/>
</dbReference>
<dbReference type="Gene3D" id="3.90.226.10">
    <property type="entry name" value="2-enoyl-CoA Hydratase, Chain A, domain 1"/>
    <property type="match status" value="1"/>
</dbReference>
<dbReference type="RefSeq" id="WP_125001472.1">
    <property type="nucleotide sequence ID" value="NZ_BHYK01000011.1"/>
</dbReference>
<proteinExistence type="predicted"/>
<protein>
    <submittedName>
        <fullName evidence="4">ATP-dependent Clp protease proteolytic subunit</fullName>
    </submittedName>
</protein>
<name>A0A401UM22_9CLOT</name>
<dbReference type="EMBL" id="BHYK01000011">
    <property type="protein sequence ID" value="GCD10585.1"/>
    <property type="molecule type" value="Genomic_DNA"/>
</dbReference>
<dbReference type="PANTHER" id="PTHR10381:SF70">
    <property type="entry name" value="ATP-DEPENDENT CLP PROTEASE PROTEOLYTIC SUBUNIT"/>
    <property type="match status" value="1"/>
</dbReference>
<keyword evidence="2" id="KW-0378">Hydrolase</keyword>
<dbReference type="SUPFAM" id="SSF52096">
    <property type="entry name" value="ClpP/crotonase"/>
    <property type="match status" value="1"/>
</dbReference>
<dbReference type="CDD" id="cd07016">
    <property type="entry name" value="S14_ClpP_1"/>
    <property type="match status" value="1"/>
</dbReference>
<dbReference type="GO" id="GO:0051117">
    <property type="term" value="F:ATPase binding"/>
    <property type="evidence" value="ECO:0007669"/>
    <property type="project" value="TreeGrafter"/>
</dbReference>
<sequence>MNKFYEFKNKADESLDIMLYGEIISGGEDCKWDSTDVCFQDFKNALDNIGNIKTINLYVNSVGGSVITTQGILAMLERVKAKGVVINSYIDGLGASCASFLPMVSNNIFAYNSSLLMIHKPMSGAWGNANDMQKTIDVLNIMEDSVMLPLYMSKAKEGVTEEQIKDLLSKETWLDAKGMSDLFNIEILAESKDLVACITDKNILNSYKNVPQLLKDKMIEPIAVDKTIQDNLEKEELEFLKAKLQLALL</sequence>
<reference evidence="4 5" key="1">
    <citation type="submission" date="2018-11" db="EMBL/GenBank/DDBJ databases">
        <title>Genome sequencing and assembly of Clostridium tagluense strain A121.</title>
        <authorList>
            <person name="Murakami T."/>
            <person name="Segawa T."/>
            <person name="Shcherbakova V.A."/>
            <person name="Mori H."/>
            <person name="Yoshimura Y."/>
        </authorList>
    </citation>
    <scope>NUCLEOTIDE SEQUENCE [LARGE SCALE GENOMIC DNA]</scope>
    <source>
        <strain evidence="4 5">A121</strain>
    </source>
</reference>
<evidence type="ECO:0000313" key="5">
    <source>
        <dbReference type="Proteomes" id="UP000287872"/>
    </source>
</evidence>
<dbReference type="Pfam" id="PF00574">
    <property type="entry name" value="CLP_protease"/>
    <property type="match status" value="1"/>
</dbReference>
<keyword evidence="1 4" id="KW-0645">Protease</keyword>
<evidence type="ECO:0000313" key="4">
    <source>
        <dbReference type="EMBL" id="GCD10585.1"/>
    </source>
</evidence>
<dbReference type="OrthoDB" id="9806592at2"/>
<dbReference type="PANTHER" id="PTHR10381">
    <property type="entry name" value="ATP-DEPENDENT CLP PROTEASE PROTEOLYTIC SUBUNIT"/>
    <property type="match status" value="1"/>
</dbReference>
<gene>
    <name evidence="4" type="primary">clpP_1</name>
    <name evidence="4" type="ORF">Ctaglu_22080</name>
</gene>
<dbReference type="Proteomes" id="UP000287872">
    <property type="component" value="Unassembled WGS sequence"/>
</dbReference>
<evidence type="ECO:0000256" key="3">
    <source>
        <dbReference type="ARBA" id="ARBA00022825"/>
    </source>
</evidence>
<dbReference type="GO" id="GO:0004252">
    <property type="term" value="F:serine-type endopeptidase activity"/>
    <property type="evidence" value="ECO:0007669"/>
    <property type="project" value="TreeGrafter"/>
</dbReference>
<dbReference type="InterPro" id="IPR029045">
    <property type="entry name" value="ClpP/crotonase-like_dom_sf"/>
</dbReference>
<comment type="caution">
    <text evidence="4">The sequence shown here is derived from an EMBL/GenBank/DDBJ whole genome shotgun (WGS) entry which is preliminary data.</text>
</comment>
<organism evidence="4 5">
    <name type="scientific">Clostridium tagluense</name>
    <dbReference type="NCBI Taxonomy" id="360422"/>
    <lineage>
        <taxon>Bacteria</taxon>
        <taxon>Bacillati</taxon>
        <taxon>Bacillota</taxon>
        <taxon>Clostridia</taxon>
        <taxon>Eubacteriales</taxon>
        <taxon>Clostridiaceae</taxon>
        <taxon>Clostridium</taxon>
    </lineage>
</organism>
<dbReference type="InterPro" id="IPR023562">
    <property type="entry name" value="ClpP/TepA"/>
</dbReference>
<keyword evidence="5" id="KW-1185">Reference proteome</keyword>
<dbReference type="NCBIfam" id="NF045542">
    <property type="entry name" value="Clp_rel_HeadMat"/>
    <property type="match status" value="1"/>
</dbReference>
<evidence type="ECO:0000256" key="1">
    <source>
        <dbReference type="ARBA" id="ARBA00022670"/>
    </source>
</evidence>
<dbReference type="GO" id="GO:0009368">
    <property type="term" value="C:endopeptidase Clp complex"/>
    <property type="evidence" value="ECO:0007669"/>
    <property type="project" value="TreeGrafter"/>
</dbReference>
<dbReference type="GO" id="GO:0004176">
    <property type="term" value="F:ATP-dependent peptidase activity"/>
    <property type="evidence" value="ECO:0007669"/>
    <property type="project" value="TreeGrafter"/>
</dbReference>
<accession>A0A401UM22</accession>
<keyword evidence="3" id="KW-0720">Serine protease</keyword>
<evidence type="ECO:0000256" key="2">
    <source>
        <dbReference type="ARBA" id="ARBA00022801"/>
    </source>
</evidence>